<keyword evidence="2" id="KW-0812">Transmembrane</keyword>
<feature type="compositionally biased region" description="Pro residues" evidence="1">
    <location>
        <begin position="208"/>
        <end position="225"/>
    </location>
</feature>
<feature type="compositionally biased region" description="Acidic residues" evidence="1">
    <location>
        <begin position="240"/>
        <end position="251"/>
    </location>
</feature>
<evidence type="ECO:0000256" key="1">
    <source>
        <dbReference type="SAM" id="MobiDB-lite"/>
    </source>
</evidence>
<sequence>MATPLQYGDPPHLGPFVVQARLLTAPAGLVYLGQAPDGRVVSLAVLTSGAALDGAARDRFVTAIREAHRAGGVWGWGASLLDRVRGRTSMPPVVAMDDGAAPWVAVPFVPGGPGAERFLDPVMVSGTLIGRRQGPDFVPYWLGDRSPALPAPPAPPPPPVATRRAVVLASTLLATLVLVLMTVLWLILFRGGDDQSPPRPAPATNFQPTPPPVPSSPPQQQPSPIPSQSGTSSASPQSEEGGDADDPGQAI</sequence>
<keyword evidence="2" id="KW-0472">Membrane</keyword>
<gene>
    <name evidence="3" type="ORF">JOL79_08440</name>
</gene>
<organism evidence="3 4">
    <name type="scientific">Microbispora oryzae</name>
    <dbReference type="NCBI Taxonomy" id="2806554"/>
    <lineage>
        <taxon>Bacteria</taxon>
        <taxon>Bacillati</taxon>
        <taxon>Actinomycetota</taxon>
        <taxon>Actinomycetes</taxon>
        <taxon>Streptosporangiales</taxon>
        <taxon>Streptosporangiaceae</taxon>
        <taxon>Microbispora</taxon>
    </lineage>
</organism>
<evidence type="ECO:0000256" key="2">
    <source>
        <dbReference type="SAM" id="Phobius"/>
    </source>
</evidence>
<feature type="region of interest" description="Disordered" evidence="1">
    <location>
        <begin position="195"/>
        <end position="251"/>
    </location>
</feature>
<evidence type="ECO:0000313" key="3">
    <source>
        <dbReference type="EMBL" id="MBP2703832.1"/>
    </source>
</evidence>
<name>A0A940WGY9_9ACTN</name>
<keyword evidence="2" id="KW-1133">Transmembrane helix</keyword>
<dbReference type="AlphaFoldDB" id="A0A940WGY9"/>
<dbReference type="EMBL" id="JAFCNB010000003">
    <property type="protein sequence ID" value="MBP2703832.1"/>
    <property type="molecule type" value="Genomic_DNA"/>
</dbReference>
<feature type="compositionally biased region" description="Low complexity" evidence="1">
    <location>
        <begin position="226"/>
        <end position="238"/>
    </location>
</feature>
<keyword evidence="4" id="KW-1185">Reference proteome</keyword>
<reference evidence="3" key="1">
    <citation type="submission" date="2021-02" db="EMBL/GenBank/DDBJ databases">
        <title>Draft genome sequence of Microbispora sp. RL4-1S isolated from rice leaves in Thailand.</title>
        <authorList>
            <person name="Muangham S."/>
            <person name="Duangmal K."/>
        </authorList>
    </citation>
    <scope>NUCLEOTIDE SEQUENCE</scope>
    <source>
        <strain evidence="3">RL4-1S</strain>
    </source>
</reference>
<dbReference type="RefSeq" id="WP_210155105.1">
    <property type="nucleotide sequence ID" value="NZ_JAFCNB010000003.1"/>
</dbReference>
<dbReference type="Proteomes" id="UP000674234">
    <property type="component" value="Unassembled WGS sequence"/>
</dbReference>
<feature type="transmembrane region" description="Helical" evidence="2">
    <location>
        <begin position="165"/>
        <end position="189"/>
    </location>
</feature>
<protein>
    <submittedName>
        <fullName evidence="3">Uncharacterized protein</fullName>
    </submittedName>
</protein>
<comment type="caution">
    <text evidence="3">The sequence shown here is derived from an EMBL/GenBank/DDBJ whole genome shotgun (WGS) entry which is preliminary data.</text>
</comment>
<evidence type="ECO:0000313" key="4">
    <source>
        <dbReference type="Proteomes" id="UP000674234"/>
    </source>
</evidence>
<proteinExistence type="predicted"/>
<accession>A0A940WGY9</accession>